<dbReference type="NCBIfam" id="TIGR00099">
    <property type="entry name" value="Cof-subfamily"/>
    <property type="match status" value="1"/>
</dbReference>
<keyword evidence="2" id="KW-1185">Reference proteome</keyword>
<dbReference type="Gene3D" id="3.30.1240.10">
    <property type="match status" value="1"/>
</dbReference>
<dbReference type="Gene3D" id="3.40.50.1000">
    <property type="entry name" value="HAD superfamily/HAD-like"/>
    <property type="match status" value="1"/>
</dbReference>
<dbReference type="SFLD" id="SFLDS00003">
    <property type="entry name" value="Haloacid_Dehalogenase"/>
    <property type="match status" value="1"/>
</dbReference>
<dbReference type="Pfam" id="PF08282">
    <property type="entry name" value="Hydrolase_3"/>
    <property type="match status" value="1"/>
</dbReference>
<dbReference type="InterPro" id="IPR023214">
    <property type="entry name" value="HAD_sf"/>
</dbReference>
<dbReference type="SUPFAM" id="SSF56784">
    <property type="entry name" value="HAD-like"/>
    <property type="match status" value="1"/>
</dbReference>
<protein>
    <submittedName>
        <fullName evidence="1">HAD family phosphatase</fullName>
    </submittedName>
</protein>
<dbReference type="CDD" id="cd07516">
    <property type="entry name" value="HAD_Pase"/>
    <property type="match status" value="1"/>
</dbReference>
<evidence type="ECO:0000313" key="1">
    <source>
        <dbReference type="EMBL" id="MBO1307358.1"/>
    </source>
</evidence>
<dbReference type="RefSeq" id="WP_207674306.1">
    <property type="nucleotide sequence ID" value="NZ_JAFREM010000023.1"/>
</dbReference>
<sequence length="267" mass="29968">MKKMIAIDLDGTTLNEESKISERTAHTLKRAMEDGHSVVIATGRPYRMSSEFYRELQLSTPMVNFNGALVHLPEKHWDQELETSFNRNIVFDIMQEKKNLKLDFIAAEDRDTFFIDDLSFFDKHMFASEVSAENLLTKDSLKKNPTSVIVRSQPQNLKSVAEELKQQYGASVEVNTWGGPNAILEIVAKGIQKAHGLAHIVKVFDMNKEDIIAFGDEHNDVDVLAYAGWGVAMANGTDQVKSVANDITAKPNSEDGLADYLEKYLDL</sequence>
<dbReference type="InterPro" id="IPR036412">
    <property type="entry name" value="HAD-like_sf"/>
</dbReference>
<dbReference type="NCBIfam" id="TIGR01484">
    <property type="entry name" value="HAD-SF-IIB"/>
    <property type="match status" value="1"/>
</dbReference>
<accession>A0ABS3LCJ7</accession>
<organism evidence="1 2">
    <name type="scientific">Candidatus Enterococcus moelleringii</name>
    <dbReference type="NCBI Taxonomy" id="2815325"/>
    <lineage>
        <taxon>Bacteria</taxon>
        <taxon>Bacillati</taxon>
        <taxon>Bacillota</taxon>
        <taxon>Bacilli</taxon>
        <taxon>Lactobacillales</taxon>
        <taxon>Enterococcaceae</taxon>
        <taxon>Enterococcus</taxon>
    </lineage>
</organism>
<dbReference type="PANTHER" id="PTHR10000">
    <property type="entry name" value="PHOSPHOSERINE PHOSPHATASE"/>
    <property type="match status" value="1"/>
</dbReference>
<dbReference type="EMBL" id="JAFREM010000023">
    <property type="protein sequence ID" value="MBO1307358.1"/>
    <property type="molecule type" value="Genomic_DNA"/>
</dbReference>
<dbReference type="SFLD" id="SFLDG01140">
    <property type="entry name" value="C2.B:_Phosphomannomutase_and_P"/>
    <property type="match status" value="1"/>
</dbReference>
<name>A0ABS3LCJ7_9ENTE</name>
<dbReference type="InterPro" id="IPR006379">
    <property type="entry name" value="HAD-SF_hydro_IIB"/>
</dbReference>
<evidence type="ECO:0000313" key="2">
    <source>
        <dbReference type="Proteomes" id="UP000664601"/>
    </source>
</evidence>
<gene>
    <name evidence="1" type="ORF">JZO70_14360</name>
</gene>
<dbReference type="InterPro" id="IPR000150">
    <property type="entry name" value="Cof"/>
</dbReference>
<reference evidence="1 2" key="1">
    <citation type="submission" date="2021-03" db="EMBL/GenBank/DDBJ databases">
        <title>Enterococcal diversity collection.</title>
        <authorList>
            <person name="Gilmore M.S."/>
            <person name="Schwartzman J."/>
            <person name="Van Tyne D."/>
            <person name="Martin M."/>
            <person name="Earl A.M."/>
            <person name="Manson A.L."/>
            <person name="Straub T."/>
            <person name="Salamzade R."/>
            <person name="Saavedra J."/>
            <person name="Lebreton F."/>
            <person name="Prichula J."/>
            <person name="Schaufler K."/>
            <person name="Gaca A."/>
            <person name="Sgardioli B."/>
            <person name="Wagenaar J."/>
            <person name="Strong T."/>
        </authorList>
    </citation>
    <scope>NUCLEOTIDE SEQUENCE [LARGE SCALE GENOMIC DNA]</scope>
    <source>
        <strain evidence="1 2">669A</strain>
    </source>
</reference>
<comment type="caution">
    <text evidence="1">The sequence shown here is derived from an EMBL/GenBank/DDBJ whole genome shotgun (WGS) entry which is preliminary data.</text>
</comment>
<dbReference type="PANTHER" id="PTHR10000:SF23">
    <property type="entry name" value="5-AMINO-6-(5-PHOSPHO-D-RIBITYLAMINO)URACIL PHOSPHATASE YITU"/>
    <property type="match status" value="1"/>
</dbReference>
<dbReference type="Proteomes" id="UP000664601">
    <property type="component" value="Unassembled WGS sequence"/>
</dbReference>
<proteinExistence type="predicted"/>